<evidence type="ECO:0000313" key="11">
    <source>
        <dbReference type="EMBL" id="OGY23008.1"/>
    </source>
</evidence>
<evidence type="ECO:0000256" key="5">
    <source>
        <dbReference type="ARBA" id="ARBA00022842"/>
    </source>
</evidence>
<evidence type="ECO:0000256" key="4">
    <source>
        <dbReference type="ARBA" id="ARBA00022723"/>
    </source>
</evidence>
<dbReference type="InterPro" id="IPR005846">
    <property type="entry name" value="A-D-PHexomutase_a/b/a-III"/>
</dbReference>
<dbReference type="InterPro" id="IPR005845">
    <property type="entry name" value="A-D-PHexomutase_a/b/a-II"/>
</dbReference>
<dbReference type="AlphaFoldDB" id="A0A1G1W5S1"/>
<dbReference type="GO" id="GO:0046872">
    <property type="term" value="F:metal ion binding"/>
    <property type="evidence" value="ECO:0007669"/>
    <property type="project" value="UniProtKB-KW"/>
</dbReference>
<sequence length="446" mass="50001">MYFGIVGKPETILAPIDTEQVYIIARAFAEYLKPKKVLVGRDTRLSANKFFEKFTEGLGDAGVDVFDLGITTTSMVYFASGRYDYDAAVNITASHTPREINGFKMVRKDADIIGSGSGIEELRNIALAGNFTSVGPKGSIKKVDIVDDYVESVCRFINPAKIAKFKLVLDSSSGPMFKPLEKILPRLNSDVIKLNFEPNGDFPAHDPNPLIPENREEAREAVLKEKADLGVMWDGDGDRIMFIDEKGDLVPGDFITVLFAKYFLKRNPGVAVVYNTPSSWAVKNWVTKLGGRAIMQRTGHAFIKQKNREVDAFFAGELSGHYYYKHTYYAENDLIPFLTILDIMTEEKKPLSALLSEIGEYYPSGEINFEVSDREKTIGSIKEVYKNMPNAYFLDGVSVEFPDWHFNVRPSLNDPLVRLNVETTKKEDLEKRISEVSKVIGGKLVP</sequence>
<evidence type="ECO:0000259" key="10">
    <source>
        <dbReference type="Pfam" id="PF02880"/>
    </source>
</evidence>
<proteinExistence type="inferred from homology"/>
<dbReference type="PRINTS" id="PR00509">
    <property type="entry name" value="PGMPMM"/>
</dbReference>
<keyword evidence="5" id="KW-0460">Magnesium</keyword>
<feature type="domain" description="Alpha-D-phosphohexomutase alpha/beta/alpha" evidence="9">
    <location>
        <begin position="147"/>
        <end position="247"/>
    </location>
</feature>
<dbReference type="STRING" id="1802593.A2172_03185"/>
<dbReference type="Gene3D" id="3.30.310.50">
    <property type="entry name" value="Alpha-D-phosphohexomutase, C-terminal domain"/>
    <property type="match status" value="1"/>
</dbReference>
<gene>
    <name evidence="11" type="ORF">A2172_03185</name>
</gene>
<dbReference type="InterPro" id="IPR016055">
    <property type="entry name" value="A-D-PHexomutase_a/b/a-I/II/III"/>
</dbReference>
<organism evidence="11 12">
    <name type="scientific">Candidatus Woykebacteria bacterium RBG_13_40_15</name>
    <dbReference type="NCBI Taxonomy" id="1802593"/>
    <lineage>
        <taxon>Bacteria</taxon>
        <taxon>Candidatus Woykeibacteriota</taxon>
    </lineage>
</organism>
<protein>
    <recommendedName>
        <fullName evidence="13">Phosphomannomutase</fullName>
    </recommendedName>
</protein>
<evidence type="ECO:0008006" key="13">
    <source>
        <dbReference type="Google" id="ProtNLM"/>
    </source>
</evidence>
<dbReference type="Pfam" id="PF02878">
    <property type="entry name" value="PGM_PMM_I"/>
    <property type="match status" value="1"/>
</dbReference>
<accession>A0A1G1W5S1</accession>
<dbReference type="GO" id="GO:0016868">
    <property type="term" value="F:intramolecular phosphotransferase activity"/>
    <property type="evidence" value="ECO:0007669"/>
    <property type="project" value="InterPro"/>
</dbReference>
<dbReference type="Gene3D" id="3.40.120.10">
    <property type="entry name" value="Alpha-D-Glucose-1,6-Bisphosphate, subunit A, domain 3"/>
    <property type="match status" value="3"/>
</dbReference>
<feature type="domain" description="Alpha-D-phosphohexomutase alpha/beta/alpha" evidence="8">
    <location>
        <begin position="15"/>
        <end position="110"/>
    </location>
</feature>
<comment type="cofactor">
    <cofactor evidence="1">
        <name>Mg(2+)</name>
        <dbReference type="ChEBI" id="CHEBI:18420"/>
    </cofactor>
</comment>
<name>A0A1G1W5S1_9BACT</name>
<dbReference type="InterPro" id="IPR005841">
    <property type="entry name" value="Alpha-D-phosphohexomutase_SF"/>
</dbReference>
<keyword evidence="6" id="KW-0413">Isomerase</keyword>
<comment type="caution">
    <text evidence="11">The sequence shown here is derived from an EMBL/GenBank/DDBJ whole genome shotgun (WGS) entry which is preliminary data.</text>
</comment>
<dbReference type="InterPro" id="IPR036900">
    <property type="entry name" value="A-D-PHexomutase_C_sf"/>
</dbReference>
<evidence type="ECO:0000256" key="3">
    <source>
        <dbReference type="ARBA" id="ARBA00022553"/>
    </source>
</evidence>
<dbReference type="Proteomes" id="UP000176631">
    <property type="component" value="Unassembled WGS sequence"/>
</dbReference>
<keyword evidence="3" id="KW-0597">Phosphoprotein</keyword>
<reference evidence="11 12" key="1">
    <citation type="journal article" date="2016" name="Nat. Commun.">
        <title>Thousands of microbial genomes shed light on interconnected biogeochemical processes in an aquifer system.</title>
        <authorList>
            <person name="Anantharaman K."/>
            <person name="Brown C.T."/>
            <person name="Hug L.A."/>
            <person name="Sharon I."/>
            <person name="Castelle C.J."/>
            <person name="Probst A.J."/>
            <person name="Thomas B.C."/>
            <person name="Singh A."/>
            <person name="Wilkins M.J."/>
            <person name="Karaoz U."/>
            <person name="Brodie E.L."/>
            <person name="Williams K.H."/>
            <person name="Hubbard S.S."/>
            <person name="Banfield J.F."/>
        </authorList>
    </citation>
    <scope>NUCLEOTIDE SEQUENCE [LARGE SCALE GENOMIC DNA]</scope>
</reference>
<dbReference type="Pfam" id="PF00408">
    <property type="entry name" value="PGM_PMM_IV"/>
    <property type="match status" value="1"/>
</dbReference>
<dbReference type="Pfam" id="PF02879">
    <property type="entry name" value="PGM_PMM_II"/>
    <property type="match status" value="1"/>
</dbReference>
<evidence type="ECO:0000313" key="12">
    <source>
        <dbReference type="Proteomes" id="UP000176631"/>
    </source>
</evidence>
<evidence type="ECO:0000259" key="7">
    <source>
        <dbReference type="Pfam" id="PF00408"/>
    </source>
</evidence>
<dbReference type="Pfam" id="PF02880">
    <property type="entry name" value="PGM_PMM_III"/>
    <property type="match status" value="1"/>
</dbReference>
<keyword evidence="4" id="KW-0479">Metal-binding</keyword>
<dbReference type="GO" id="GO:0005975">
    <property type="term" value="P:carbohydrate metabolic process"/>
    <property type="evidence" value="ECO:0007669"/>
    <property type="project" value="InterPro"/>
</dbReference>
<evidence type="ECO:0000256" key="6">
    <source>
        <dbReference type="ARBA" id="ARBA00023235"/>
    </source>
</evidence>
<comment type="similarity">
    <text evidence="2">Belongs to the phosphohexose mutase family.</text>
</comment>
<feature type="domain" description="Alpha-D-phosphohexomutase alpha/beta/alpha" evidence="10">
    <location>
        <begin position="252"/>
        <end position="358"/>
    </location>
</feature>
<dbReference type="CDD" id="cd03089">
    <property type="entry name" value="PMM_PGM"/>
    <property type="match status" value="1"/>
</dbReference>
<dbReference type="SUPFAM" id="SSF53738">
    <property type="entry name" value="Phosphoglucomutase, first 3 domains"/>
    <property type="match status" value="3"/>
</dbReference>
<evidence type="ECO:0000259" key="9">
    <source>
        <dbReference type="Pfam" id="PF02879"/>
    </source>
</evidence>
<dbReference type="SUPFAM" id="SSF55957">
    <property type="entry name" value="Phosphoglucomutase, C-terminal domain"/>
    <property type="match status" value="1"/>
</dbReference>
<dbReference type="InterPro" id="IPR005843">
    <property type="entry name" value="A-D-PHexomutase_C"/>
</dbReference>
<evidence type="ECO:0000259" key="8">
    <source>
        <dbReference type="Pfam" id="PF02878"/>
    </source>
</evidence>
<dbReference type="InterPro" id="IPR005844">
    <property type="entry name" value="A-D-PHexomutase_a/b/a-I"/>
</dbReference>
<evidence type="ECO:0000256" key="2">
    <source>
        <dbReference type="ARBA" id="ARBA00010231"/>
    </source>
</evidence>
<dbReference type="EMBL" id="MHCP01000030">
    <property type="protein sequence ID" value="OGY23008.1"/>
    <property type="molecule type" value="Genomic_DNA"/>
</dbReference>
<feature type="domain" description="Alpha-D-phosphohexomutase C-terminal" evidence="7">
    <location>
        <begin position="366"/>
        <end position="434"/>
    </location>
</feature>
<dbReference type="PANTHER" id="PTHR43771:SF1">
    <property type="entry name" value="PHOSPHOMANNOMUTASE"/>
    <property type="match status" value="1"/>
</dbReference>
<evidence type="ECO:0000256" key="1">
    <source>
        <dbReference type="ARBA" id="ARBA00001946"/>
    </source>
</evidence>
<dbReference type="PANTHER" id="PTHR43771">
    <property type="entry name" value="PHOSPHOMANNOMUTASE"/>
    <property type="match status" value="1"/>
</dbReference>